<reference evidence="2" key="2">
    <citation type="submission" date="2025-09" db="UniProtKB">
        <authorList>
            <consortium name="Ensembl"/>
        </authorList>
    </citation>
    <scope>IDENTIFICATION</scope>
</reference>
<sequence length="186" mass="21751">MRKLHSSTRHYILSPVLSSSTPFTLINQFYFTEWKVVYSHYHRAKLISISWALINCPVLYLLSCFPSNSTTSYVLVEEHHNWSSAQAYCREHHRDLVSIRSREENNYVQLTLKNALQVTSAWIGLYREPWAFWSDNSNSTYTNWEPTQPNNYNSEQHCGSLSVISGKWGDDHCWNRMTFFCLAGEA</sequence>
<dbReference type="InterPro" id="IPR001304">
    <property type="entry name" value="C-type_lectin-like"/>
</dbReference>
<dbReference type="GeneTree" id="ENSGT00940000163911"/>
<feature type="domain" description="C-type lectin" evidence="1">
    <location>
        <begin position="68"/>
        <end position="182"/>
    </location>
</feature>
<dbReference type="Pfam" id="PF00059">
    <property type="entry name" value="Lectin_C"/>
    <property type="match status" value="1"/>
</dbReference>
<keyword evidence="3" id="KW-1185">Reference proteome</keyword>
<dbReference type="InterPro" id="IPR016186">
    <property type="entry name" value="C-type_lectin-like/link_sf"/>
</dbReference>
<dbReference type="AlphaFoldDB" id="A0A3B4T715"/>
<evidence type="ECO:0000259" key="1">
    <source>
        <dbReference type="PROSITE" id="PS50041"/>
    </source>
</evidence>
<name>A0A3B4T715_SERDU</name>
<dbReference type="SMART" id="SM00034">
    <property type="entry name" value="CLECT"/>
    <property type="match status" value="1"/>
</dbReference>
<dbReference type="Proteomes" id="UP000261420">
    <property type="component" value="Unplaced"/>
</dbReference>
<evidence type="ECO:0000313" key="2">
    <source>
        <dbReference type="Ensembl" id="ENSSDUP00000001933.1"/>
    </source>
</evidence>
<dbReference type="InterPro" id="IPR016187">
    <property type="entry name" value="CTDL_fold"/>
</dbReference>
<dbReference type="Gene3D" id="3.10.100.10">
    <property type="entry name" value="Mannose-Binding Protein A, subunit A"/>
    <property type="match status" value="1"/>
</dbReference>
<dbReference type="PANTHER" id="PTHR45784:SF5">
    <property type="entry name" value="C-TYPE LECTIN DOMAIN FAMILY 20 MEMBER A-RELATED"/>
    <property type="match status" value="1"/>
</dbReference>
<dbReference type="Ensembl" id="ENSSDUT00000001995.1">
    <property type="protein sequence ID" value="ENSSDUP00000001933.1"/>
    <property type="gene ID" value="ENSSDUG00000001520.1"/>
</dbReference>
<dbReference type="PANTHER" id="PTHR45784">
    <property type="entry name" value="C-TYPE LECTIN DOMAIN FAMILY 20 MEMBER A-RELATED"/>
    <property type="match status" value="1"/>
</dbReference>
<evidence type="ECO:0000313" key="3">
    <source>
        <dbReference type="Proteomes" id="UP000261420"/>
    </source>
</evidence>
<dbReference type="OMA" id="KWADDHC"/>
<reference evidence="2" key="1">
    <citation type="submission" date="2025-08" db="UniProtKB">
        <authorList>
            <consortium name="Ensembl"/>
        </authorList>
    </citation>
    <scope>IDENTIFICATION</scope>
</reference>
<organism evidence="2 3">
    <name type="scientific">Seriola dumerili</name>
    <name type="common">Greater amberjack</name>
    <name type="synonym">Caranx dumerili</name>
    <dbReference type="NCBI Taxonomy" id="41447"/>
    <lineage>
        <taxon>Eukaryota</taxon>
        <taxon>Metazoa</taxon>
        <taxon>Chordata</taxon>
        <taxon>Craniata</taxon>
        <taxon>Vertebrata</taxon>
        <taxon>Euteleostomi</taxon>
        <taxon>Actinopterygii</taxon>
        <taxon>Neopterygii</taxon>
        <taxon>Teleostei</taxon>
        <taxon>Neoteleostei</taxon>
        <taxon>Acanthomorphata</taxon>
        <taxon>Carangaria</taxon>
        <taxon>Carangiformes</taxon>
        <taxon>Carangidae</taxon>
        <taxon>Seriola</taxon>
    </lineage>
</organism>
<protein>
    <recommendedName>
        <fullName evidence="1">C-type lectin domain-containing protein</fullName>
    </recommendedName>
</protein>
<dbReference type="PROSITE" id="PS50041">
    <property type="entry name" value="C_TYPE_LECTIN_2"/>
    <property type="match status" value="1"/>
</dbReference>
<dbReference type="SUPFAM" id="SSF56436">
    <property type="entry name" value="C-type lectin-like"/>
    <property type="match status" value="1"/>
</dbReference>
<proteinExistence type="predicted"/>
<accession>A0A3B4T715</accession>